<dbReference type="Pfam" id="PF07715">
    <property type="entry name" value="Plug"/>
    <property type="match status" value="1"/>
</dbReference>
<reference evidence="4 5" key="1">
    <citation type="submission" date="2012-02" db="EMBL/GenBank/DDBJ databases">
        <title>The Genome Sequence of Bacteroides salyersiae CL02T12C01.</title>
        <authorList>
            <consortium name="The Broad Institute Genome Sequencing Platform"/>
            <person name="Earl A."/>
            <person name="Ward D."/>
            <person name="Feldgarden M."/>
            <person name="Gevers D."/>
            <person name="Zitomersky N.L."/>
            <person name="Coyne M.J."/>
            <person name="Comstock L.E."/>
            <person name="Young S.K."/>
            <person name="Zeng Q."/>
            <person name="Gargeya S."/>
            <person name="Fitzgerald M."/>
            <person name="Haas B."/>
            <person name="Abouelleil A."/>
            <person name="Alvarado L."/>
            <person name="Arachchi H.M."/>
            <person name="Berlin A."/>
            <person name="Chapman S.B."/>
            <person name="Gearin G."/>
            <person name="Goldberg J."/>
            <person name="Griggs A."/>
            <person name="Gujja S."/>
            <person name="Hansen M."/>
            <person name="Heiman D."/>
            <person name="Howarth C."/>
            <person name="Larimer J."/>
            <person name="Lui A."/>
            <person name="MacDonald P.J.P."/>
            <person name="McCowen C."/>
            <person name="Montmayeur A."/>
            <person name="Murphy C."/>
            <person name="Neiman D."/>
            <person name="Pearson M."/>
            <person name="Priest M."/>
            <person name="Roberts A."/>
            <person name="Saif S."/>
            <person name="Shea T."/>
            <person name="Sisk P."/>
            <person name="Stolte C."/>
            <person name="Sykes S."/>
            <person name="Wortman J."/>
            <person name="Nusbaum C."/>
            <person name="Birren B."/>
        </authorList>
    </citation>
    <scope>NUCLEOTIDE SEQUENCE [LARGE SCALE GENOMIC DNA]</scope>
    <source>
        <strain evidence="4 5">CL02T12C01</strain>
    </source>
</reference>
<organism evidence="4 5">
    <name type="scientific">Bacteroides salyersiae CL02T12C01</name>
    <dbReference type="NCBI Taxonomy" id="997887"/>
    <lineage>
        <taxon>Bacteria</taxon>
        <taxon>Pseudomonadati</taxon>
        <taxon>Bacteroidota</taxon>
        <taxon>Bacteroidia</taxon>
        <taxon>Bacteroidales</taxon>
        <taxon>Bacteroidaceae</taxon>
        <taxon>Bacteroides</taxon>
    </lineage>
</organism>
<comment type="subcellular location">
    <subcellularLocation>
        <location evidence="2">Cell outer membrane</location>
        <topology evidence="2">Multi-pass membrane protein</topology>
    </subcellularLocation>
</comment>
<gene>
    <name evidence="4" type="ORF">HMPREF1071_00450</name>
</gene>
<keyword evidence="2" id="KW-0472">Membrane</keyword>
<dbReference type="Gene3D" id="2.60.40.1120">
    <property type="entry name" value="Carboxypeptidase-like, regulatory domain"/>
    <property type="match status" value="1"/>
</dbReference>
<name>I9TL57_9BACE</name>
<evidence type="ECO:0000256" key="1">
    <source>
        <dbReference type="ARBA" id="ARBA00022729"/>
    </source>
</evidence>
<evidence type="ECO:0000259" key="3">
    <source>
        <dbReference type="Pfam" id="PF07715"/>
    </source>
</evidence>
<dbReference type="InterPro" id="IPR023996">
    <property type="entry name" value="TonB-dep_OMP_SusC/RagA"/>
</dbReference>
<keyword evidence="1" id="KW-0732">Signal</keyword>
<dbReference type="FunFam" id="2.170.130.10:FF:000003">
    <property type="entry name" value="SusC/RagA family TonB-linked outer membrane protein"/>
    <property type="match status" value="1"/>
</dbReference>
<protein>
    <submittedName>
        <fullName evidence="4">SusC/RagA family TonB-linked outer membrane protein</fullName>
    </submittedName>
</protein>
<dbReference type="PANTHER" id="PTHR30069:SF29">
    <property type="entry name" value="HEMOGLOBIN AND HEMOGLOBIN-HAPTOGLOBIN-BINDING PROTEIN 1-RELATED"/>
    <property type="match status" value="1"/>
</dbReference>
<dbReference type="Proteomes" id="UP000005150">
    <property type="component" value="Unassembled WGS sequence"/>
</dbReference>
<dbReference type="RefSeq" id="WP_007478559.1">
    <property type="nucleotide sequence ID" value="NZ_JH724307.1"/>
</dbReference>
<dbReference type="InterPro" id="IPR037066">
    <property type="entry name" value="Plug_dom_sf"/>
</dbReference>
<dbReference type="SUPFAM" id="SSF49464">
    <property type="entry name" value="Carboxypeptidase regulatory domain-like"/>
    <property type="match status" value="1"/>
</dbReference>
<dbReference type="PANTHER" id="PTHR30069">
    <property type="entry name" value="TONB-DEPENDENT OUTER MEMBRANE RECEPTOR"/>
    <property type="match status" value="1"/>
</dbReference>
<dbReference type="AlphaFoldDB" id="I9TL57"/>
<dbReference type="SUPFAM" id="SSF56935">
    <property type="entry name" value="Porins"/>
    <property type="match status" value="1"/>
</dbReference>
<dbReference type="GO" id="GO:0015344">
    <property type="term" value="F:siderophore uptake transmembrane transporter activity"/>
    <property type="evidence" value="ECO:0007669"/>
    <property type="project" value="TreeGrafter"/>
</dbReference>
<dbReference type="HOGENOM" id="CLU_004317_1_1_10"/>
<dbReference type="NCBIfam" id="TIGR04056">
    <property type="entry name" value="OMP_RagA_SusC"/>
    <property type="match status" value="1"/>
</dbReference>
<comment type="caution">
    <text evidence="4">The sequence shown here is derived from an EMBL/GenBank/DDBJ whole genome shotgun (WGS) entry which is preliminary data.</text>
</comment>
<comment type="similarity">
    <text evidence="2">Belongs to the TonB-dependent receptor family.</text>
</comment>
<sequence>MDVKNLILRKHLSFSCYLRLILLLFLSVNSSTILLAESNQRQQVSGVVRDQLGEPLPGVNILLVGTSTGTITDIDGAYSITVSNINDAILRFSLIGFSSKDVAVKGRTTVNLTMTEETQIVDEVVVVGYGTQKKVSLTGAISSVKNDDIIATPSVNVQNMLSGKLPGLRIQQNTGEPGSYDTSMDIRGLGSPLIVIDGVVREASDLQRLEANDIESVTVLKDASAAIYGMRASNGVLLVTTRKGAGSGKTQIDYTGSFGFQNPTGLPEVLDPGQYVELVREADKNMGRGIDYTFSKEDLERYRSGEFQATDWSSLVLRKMVPQTHHNVTASGNTERANYYLSFGYYGEDGLWKSGDLNYHRFNIRSNLGFKITDHLKAEMLISGVSDEKNQPHKDTWELFKSIWALRPNESPYANGNENYYANVMSNSGLNSLVITDADKSGYKRYKNKTLNTTFSLTYEAPFLKGLSAKFLYGYDYKTSQEKEFQKAYTLYSYDEGAQDYIPQTFAAPSAVRRKSWEASQNLLQASLNYEHLFAEKHNVKLLFLYEQTSKEEDNVWAKRILEMDAVDQLFSGSDNEQQGSSDAGQIYKTTNMGLVGRLNYDYASKYLLEASFRYDGSSKFAKGHRWGFFPSVSAGYRISEENFIKDTDALSFLTNWKIRASYGVLGDDGSSSYQFLSGYDYPGAGYVFGTEAYKGLGFRGLPNPSITWYTSKTLNVGTDLDLFNGLFSFQIDFFWRYRDGLLGKRNQEVPGTIGAEMPEENLNQDLYKGFEVVLGHRNQIRDFRYSVSLNFALTRKMNRKLVEGDAVNSYDRWRGKYSNRYSDMGWGYGSNGQYTSMEDIWNSPDQDGKGGSTLLPGDWKYEDWNGDGIIDDNDVYPNVFEFSNSNPKMTYGATVTANWKGFDLNILFQGGAGFNVRYLEQLQYPLCFGGNGLSHFYDRYHQDEEGNWIAGKWPTTRDPAACQSNLKDSQQTTQDASYLRLKSIELGYTIPLKFTRKFKVDRCRIFANGYNLFTITGLDFVDPERTSGSYGYLYPIMRNFNFGLNLSF</sequence>
<evidence type="ECO:0000256" key="2">
    <source>
        <dbReference type="PROSITE-ProRule" id="PRU01360"/>
    </source>
</evidence>
<dbReference type="InterPro" id="IPR023997">
    <property type="entry name" value="TonB-dep_OMP_SusC/RagA_CS"/>
</dbReference>
<dbReference type="PATRIC" id="fig|997887.3.peg.470"/>
<keyword evidence="2" id="KW-0813">Transport</keyword>
<dbReference type="GO" id="GO:0044718">
    <property type="term" value="P:siderophore transmembrane transport"/>
    <property type="evidence" value="ECO:0007669"/>
    <property type="project" value="TreeGrafter"/>
</dbReference>
<dbReference type="PROSITE" id="PS52016">
    <property type="entry name" value="TONB_DEPENDENT_REC_3"/>
    <property type="match status" value="1"/>
</dbReference>
<keyword evidence="5" id="KW-1185">Reference proteome</keyword>
<dbReference type="EMBL" id="AGXV01000008">
    <property type="protein sequence ID" value="EIY70116.1"/>
    <property type="molecule type" value="Genomic_DNA"/>
</dbReference>
<evidence type="ECO:0000313" key="5">
    <source>
        <dbReference type="Proteomes" id="UP000005150"/>
    </source>
</evidence>
<evidence type="ECO:0000313" key="4">
    <source>
        <dbReference type="EMBL" id="EIY70116.1"/>
    </source>
</evidence>
<dbReference type="NCBIfam" id="TIGR04057">
    <property type="entry name" value="SusC_RagA_signa"/>
    <property type="match status" value="1"/>
</dbReference>
<dbReference type="InterPro" id="IPR039426">
    <property type="entry name" value="TonB-dep_rcpt-like"/>
</dbReference>
<keyword evidence="2" id="KW-0998">Cell outer membrane</keyword>
<dbReference type="Gene3D" id="2.170.130.10">
    <property type="entry name" value="TonB-dependent receptor, plug domain"/>
    <property type="match status" value="1"/>
</dbReference>
<keyword evidence="2" id="KW-0812">Transmembrane</keyword>
<keyword evidence="2" id="KW-1134">Transmembrane beta strand</keyword>
<accession>I9TL57</accession>
<feature type="domain" description="TonB-dependent receptor plug" evidence="3">
    <location>
        <begin position="134"/>
        <end position="236"/>
    </location>
</feature>
<dbReference type="InterPro" id="IPR008969">
    <property type="entry name" value="CarboxyPept-like_regulatory"/>
</dbReference>
<proteinExistence type="inferred from homology"/>
<dbReference type="OrthoDB" id="9768177at2"/>
<dbReference type="GO" id="GO:0009279">
    <property type="term" value="C:cell outer membrane"/>
    <property type="evidence" value="ECO:0007669"/>
    <property type="project" value="UniProtKB-SubCell"/>
</dbReference>
<dbReference type="Pfam" id="PF13715">
    <property type="entry name" value="CarbopepD_reg_2"/>
    <property type="match status" value="1"/>
</dbReference>
<dbReference type="InterPro" id="IPR012910">
    <property type="entry name" value="Plug_dom"/>
</dbReference>